<reference evidence="2" key="2">
    <citation type="submission" date="2021-04" db="EMBL/GenBank/DDBJ databases">
        <authorList>
            <person name="Gilroy R."/>
        </authorList>
    </citation>
    <scope>NUCLEOTIDE SEQUENCE</scope>
    <source>
        <strain evidence="2">ChiBcec18-1249</strain>
    </source>
</reference>
<dbReference type="AlphaFoldDB" id="A0A9D2LHX8"/>
<sequence length="401" mass="44696">MLNQIVNRLQGQVRIRVETPFPERVLNLCGARNLAFWDMAWESDTAFTCRMSRRDFYVLRRAVKQLDCTLTVVRKEGVPFFLGRFRRRHALAAGALLCGTMLFFGSFFIWDFTVEGNVRVSEEEILRALQRQGVTIGTFGISLDREDIRNHVLLDIPELVWITVNVSGCRAYVEVREREEVPEPVNEREPANVVARRGGLVLEIQALDGVKCVLPGTSVEAGELLISGVEDTETVGARVMAGKGTVEARTWYTLSTVVPLTVEEKRYTGEEKHGLSLVFGTNRVKFFSNSSIGTGNYDKITNRTQWSLFGLPLPVTAVVETYRYYEPVAAQVSAAQAEARGEEILTEYLHTLVDPYGTVSSTLCTTRQTADGLLVTLSAECVEQIGQTVPIYTEPTEEPGG</sequence>
<organism evidence="2 3">
    <name type="scientific">Candidatus Oscillibacter excrementigallinarum</name>
    <dbReference type="NCBI Taxonomy" id="2838716"/>
    <lineage>
        <taxon>Bacteria</taxon>
        <taxon>Bacillati</taxon>
        <taxon>Bacillota</taxon>
        <taxon>Clostridia</taxon>
        <taxon>Eubacteriales</taxon>
        <taxon>Oscillospiraceae</taxon>
        <taxon>Oscillibacter</taxon>
    </lineage>
</organism>
<evidence type="ECO:0000313" key="3">
    <source>
        <dbReference type="Proteomes" id="UP000823824"/>
    </source>
</evidence>
<protein>
    <submittedName>
        <fullName evidence="2">Sporulation protein YqfD</fullName>
    </submittedName>
</protein>
<keyword evidence="1" id="KW-0812">Transmembrane</keyword>
<name>A0A9D2LHX8_9FIRM</name>
<evidence type="ECO:0000256" key="1">
    <source>
        <dbReference type="SAM" id="Phobius"/>
    </source>
</evidence>
<accession>A0A9D2LHX8</accession>
<dbReference type="Pfam" id="PF06898">
    <property type="entry name" value="YqfD"/>
    <property type="match status" value="1"/>
</dbReference>
<evidence type="ECO:0000313" key="2">
    <source>
        <dbReference type="EMBL" id="HJB12939.1"/>
    </source>
</evidence>
<dbReference type="PIRSF" id="PIRSF029895">
    <property type="entry name" value="SpoIV"/>
    <property type="match status" value="1"/>
</dbReference>
<reference evidence="2" key="1">
    <citation type="journal article" date="2021" name="PeerJ">
        <title>Extensive microbial diversity within the chicken gut microbiome revealed by metagenomics and culture.</title>
        <authorList>
            <person name="Gilroy R."/>
            <person name="Ravi A."/>
            <person name="Getino M."/>
            <person name="Pursley I."/>
            <person name="Horton D.L."/>
            <person name="Alikhan N.F."/>
            <person name="Baker D."/>
            <person name="Gharbi K."/>
            <person name="Hall N."/>
            <person name="Watson M."/>
            <person name="Adriaenssens E.M."/>
            <person name="Foster-Nyarko E."/>
            <person name="Jarju S."/>
            <person name="Secka A."/>
            <person name="Antonio M."/>
            <person name="Oren A."/>
            <person name="Chaudhuri R.R."/>
            <person name="La Ragione R."/>
            <person name="Hildebrand F."/>
            <person name="Pallen M.J."/>
        </authorList>
    </citation>
    <scope>NUCLEOTIDE SEQUENCE</scope>
    <source>
        <strain evidence="2">ChiBcec18-1249</strain>
    </source>
</reference>
<proteinExistence type="predicted"/>
<feature type="transmembrane region" description="Helical" evidence="1">
    <location>
        <begin position="90"/>
        <end position="110"/>
    </location>
</feature>
<gene>
    <name evidence="2" type="ORF">H9787_04440</name>
</gene>
<keyword evidence="1" id="KW-1133">Transmembrane helix</keyword>
<dbReference type="EMBL" id="DWZJ01000033">
    <property type="protein sequence ID" value="HJB12939.1"/>
    <property type="molecule type" value="Genomic_DNA"/>
</dbReference>
<dbReference type="Proteomes" id="UP000823824">
    <property type="component" value="Unassembled WGS sequence"/>
</dbReference>
<keyword evidence="1" id="KW-0472">Membrane</keyword>
<dbReference type="InterPro" id="IPR010690">
    <property type="entry name" value="YqfD"/>
</dbReference>
<comment type="caution">
    <text evidence="2">The sequence shown here is derived from an EMBL/GenBank/DDBJ whole genome shotgun (WGS) entry which is preliminary data.</text>
</comment>